<accession>K2QNH1</accession>
<evidence type="ECO:0000313" key="6">
    <source>
        <dbReference type="Proteomes" id="UP000007364"/>
    </source>
</evidence>
<dbReference type="PRINTS" id="PR00032">
    <property type="entry name" value="HTHARAC"/>
</dbReference>
<dbReference type="InterPro" id="IPR018060">
    <property type="entry name" value="HTH_AraC"/>
</dbReference>
<dbReference type="InterPro" id="IPR009057">
    <property type="entry name" value="Homeodomain-like_sf"/>
</dbReference>
<dbReference type="RefSeq" id="WP_008990446.1">
    <property type="nucleotide sequence ID" value="NZ_AMSG01000002.1"/>
</dbReference>
<protein>
    <submittedName>
        <fullName evidence="5">AraC family transcriptional regulator</fullName>
    </submittedName>
</protein>
<keyword evidence="1" id="KW-0805">Transcription regulation</keyword>
<keyword evidence="2" id="KW-0238">DNA-binding</keyword>
<evidence type="ECO:0000256" key="1">
    <source>
        <dbReference type="ARBA" id="ARBA00023015"/>
    </source>
</evidence>
<dbReference type="eggNOG" id="COG2207">
    <property type="taxonomic scope" value="Bacteria"/>
</dbReference>
<dbReference type="PANTHER" id="PTHR47893">
    <property type="entry name" value="REGULATORY PROTEIN PCHR"/>
    <property type="match status" value="1"/>
</dbReference>
<dbReference type="GO" id="GO:0043565">
    <property type="term" value="F:sequence-specific DNA binding"/>
    <property type="evidence" value="ECO:0007669"/>
    <property type="project" value="InterPro"/>
</dbReference>
<dbReference type="Proteomes" id="UP000007364">
    <property type="component" value="Unassembled WGS sequence"/>
</dbReference>
<dbReference type="InterPro" id="IPR020449">
    <property type="entry name" value="Tscrpt_reg_AraC-type_HTH"/>
</dbReference>
<dbReference type="SMART" id="SM00342">
    <property type="entry name" value="HTH_ARAC"/>
    <property type="match status" value="1"/>
</dbReference>
<evidence type="ECO:0000256" key="2">
    <source>
        <dbReference type="ARBA" id="ARBA00023125"/>
    </source>
</evidence>
<evidence type="ECO:0000256" key="3">
    <source>
        <dbReference type="ARBA" id="ARBA00023163"/>
    </source>
</evidence>
<dbReference type="STRING" id="555500.I215_02853"/>
<sequence length="342" mass="39845">MKTIKLLDHSIERIFGQLTSQIKGELTQQGGGYNLKIHDFEIQGIITGSEFSDSISFIRCQLSVKERFAVVLQPIKTSTSLYFIYCNKGKITHEIRDRELYRPIYENQSVVISPSLSSVRLHFLEDYTQELLIIKMDPTRYLKNKSTMSDFNDNLSRIYKKLNERNGNAHYGSLNLYVCDHFKELNDLKHEGVLREVFLEGQVKLILAKLLKQCDNELFQNNKPYGLSSSDLKKVKQISNFIDLNYSLPHTVKDLTQKFKISPSKLQKGFKILYNRTVSNYIKNLRVEIAEEMIKTKECTISEIVYEIGFTSRSYFSKIFKDKYNCSPKDYQDLLKSNRQCV</sequence>
<organism evidence="5 6">
    <name type="scientific">Galbibacter marinus</name>
    <dbReference type="NCBI Taxonomy" id="555500"/>
    <lineage>
        <taxon>Bacteria</taxon>
        <taxon>Pseudomonadati</taxon>
        <taxon>Bacteroidota</taxon>
        <taxon>Flavobacteriia</taxon>
        <taxon>Flavobacteriales</taxon>
        <taxon>Flavobacteriaceae</taxon>
        <taxon>Galbibacter</taxon>
    </lineage>
</organism>
<gene>
    <name evidence="5" type="ORF">I215_02853</name>
</gene>
<feature type="domain" description="HTH araC/xylS-type" evidence="4">
    <location>
        <begin position="236"/>
        <end position="334"/>
    </location>
</feature>
<comment type="caution">
    <text evidence="5">The sequence shown here is derived from an EMBL/GenBank/DDBJ whole genome shotgun (WGS) entry which is preliminary data.</text>
</comment>
<dbReference type="Pfam" id="PF12833">
    <property type="entry name" value="HTH_18"/>
    <property type="match status" value="1"/>
</dbReference>
<dbReference type="GO" id="GO:0003700">
    <property type="term" value="F:DNA-binding transcription factor activity"/>
    <property type="evidence" value="ECO:0007669"/>
    <property type="project" value="InterPro"/>
</dbReference>
<dbReference type="SUPFAM" id="SSF46689">
    <property type="entry name" value="Homeodomain-like"/>
    <property type="match status" value="1"/>
</dbReference>
<dbReference type="PROSITE" id="PS01124">
    <property type="entry name" value="HTH_ARAC_FAMILY_2"/>
    <property type="match status" value="1"/>
</dbReference>
<dbReference type="AlphaFoldDB" id="K2QNH1"/>
<name>K2QNH1_9FLAO</name>
<dbReference type="Gene3D" id="1.10.10.60">
    <property type="entry name" value="Homeodomain-like"/>
    <property type="match status" value="2"/>
</dbReference>
<dbReference type="OrthoDB" id="2666928at2"/>
<proteinExistence type="predicted"/>
<dbReference type="PANTHER" id="PTHR47893:SF1">
    <property type="entry name" value="REGULATORY PROTEIN PCHR"/>
    <property type="match status" value="1"/>
</dbReference>
<dbReference type="EMBL" id="AMSG01000002">
    <property type="protein sequence ID" value="EKF56427.1"/>
    <property type="molecule type" value="Genomic_DNA"/>
</dbReference>
<evidence type="ECO:0000313" key="5">
    <source>
        <dbReference type="EMBL" id="EKF56427.1"/>
    </source>
</evidence>
<keyword evidence="3" id="KW-0804">Transcription</keyword>
<evidence type="ECO:0000259" key="4">
    <source>
        <dbReference type="PROSITE" id="PS01124"/>
    </source>
</evidence>
<dbReference type="InterPro" id="IPR053142">
    <property type="entry name" value="PchR_regulatory_protein"/>
</dbReference>
<reference evidence="5 6" key="1">
    <citation type="journal article" date="2012" name="J. Bacteriol.">
        <title>Genome Sequence of Galbibacter marinum Type Strain ck-I2-15.</title>
        <authorList>
            <person name="Lai Q."/>
            <person name="Li C."/>
            <person name="Shao Z."/>
        </authorList>
    </citation>
    <scope>NUCLEOTIDE SEQUENCE [LARGE SCALE GENOMIC DNA]</scope>
    <source>
        <strain evidence="6">ck-I2-15</strain>
    </source>
</reference>
<keyword evidence="6" id="KW-1185">Reference proteome</keyword>